<gene>
    <name evidence="1" type="ORF">FGIG_09761</name>
</gene>
<proteinExistence type="predicted"/>
<evidence type="ECO:0000313" key="2">
    <source>
        <dbReference type="Proteomes" id="UP000316759"/>
    </source>
</evidence>
<sequence length="59" mass="6583">MSFTSILVFPLLLEFNNRSPVSSSLLAWQARKFYAKCPSCLPPQTVDNESSEFAISPSE</sequence>
<organism evidence="1 2">
    <name type="scientific">Fasciola gigantica</name>
    <name type="common">Giant liver fluke</name>
    <dbReference type="NCBI Taxonomy" id="46835"/>
    <lineage>
        <taxon>Eukaryota</taxon>
        <taxon>Metazoa</taxon>
        <taxon>Spiralia</taxon>
        <taxon>Lophotrochozoa</taxon>
        <taxon>Platyhelminthes</taxon>
        <taxon>Trematoda</taxon>
        <taxon>Digenea</taxon>
        <taxon>Plagiorchiida</taxon>
        <taxon>Echinostomata</taxon>
        <taxon>Echinostomatoidea</taxon>
        <taxon>Fasciolidae</taxon>
        <taxon>Fasciola</taxon>
    </lineage>
</organism>
<dbReference type="AlphaFoldDB" id="A0A504YXB9"/>
<comment type="caution">
    <text evidence="1">The sequence shown here is derived from an EMBL/GenBank/DDBJ whole genome shotgun (WGS) entry which is preliminary data.</text>
</comment>
<name>A0A504YXB9_FASGI</name>
<reference evidence="1 2" key="1">
    <citation type="submission" date="2019-04" db="EMBL/GenBank/DDBJ databases">
        <title>Annotation for the trematode Fasciola gigantica.</title>
        <authorList>
            <person name="Choi Y.-J."/>
        </authorList>
    </citation>
    <scope>NUCLEOTIDE SEQUENCE [LARGE SCALE GENOMIC DNA]</scope>
    <source>
        <strain evidence="1">Uganda_cow_1</strain>
    </source>
</reference>
<protein>
    <submittedName>
        <fullName evidence="1">Uncharacterized protein</fullName>
    </submittedName>
</protein>
<accession>A0A504YXB9</accession>
<dbReference type="EMBL" id="SUNJ01003751">
    <property type="protein sequence ID" value="TPP65016.1"/>
    <property type="molecule type" value="Genomic_DNA"/>
</dbReference>
<dbReference type="Proteomes" id="UP000316759">
    <property type="component" value="Unassembled WGS sequence"/>
</dbReference>
<keyword evidence="2" id="KW-1185">Reference proteome</keyword>
<evidence type="ECO:0000313" key="1">
    <source>
        <dbReference type="EMBL" id="TPP65016.1"/>
    </source>
</evidence>